<comment type="similarity">
    <text evidence="1">Belongs to the UPF0047 family.</text>
</comment>
<name>A0A080LXA0_9PROT</name>
<reference evidence="2 3" key="1">
    <citation type="submission" date="2014-02" db="EMBL/GenBank/DDBJ databases">
        <title>Expanding our view of genomic diversity in Candidatus Accumulibacter clades.</title>
        <authorList>
            <person name="Skennerton C.T."/>
            <person name="Barr J.J."/>
            <person name="Slater F.R."/>
            <person name="Bond P.L."/>
            <person name="Tyson G.W."/>
        </authorList>
    </citation>
    <scope>NUCLEOTIDE SEQUENCE [LARGE SCALE GENOMIC DNA]</scope>
    <source>
        <strain evidence="3">BA-91</strain>
    </source>
</reference>
<dbReference type="AlphaFoldDB" id="A0A080LXA0"/>
<dbReference type="InterPro" id="IPR001602">
    <property type="entry name" value="UPF0047_YjbQ-like"/>
</dbReference>
<dbReference type="InterPro" id="IPR035917">
    <property type="entry name" value="YjbQ-like_sf"/>
</dbReference>
<organism evidence="2 3">
    <name type="scientific">Candidatus Accumulibacter phosphatis</name>
    <dbReference type="NCBI Taxonomy" id="327160"/>
    <lineage>
        <taxon>Bacteria</taxon>
        <taxon>Pseudomonadati</taxon>
        <taxon>Pseudomonadota</taxon>
        <taxon>Betaproteobacteria</taxon>
        <taxon>Candidatus Accumulibacter</taxon>
    </lineage>
</organism>
<dbReference type="NCBIfam" id="TIGR00149">
    <property type="entry name" value="TIGR00149_YjbQ"/>
    <property type="match status" value="1"/>
</dbReference>
<accession>A0A080LXA0</accession>
<dbReference type="Gene3D" id="2.60.120.460">
    <property type="entry name" value="YjbQ-like"/>
    <property type="match status" value="1"/>
</dbReference>
<dbReference type="PIRSF" id="PIRSF004681">
    <property type="entry name" value="UCP004681"/>
    <property type="match status" value="1"/>
</dbReference>
<evidence type="ECO:0000313" key="3">
    <source>
        <dbReference type="Proteomes" id="UP000020077"/>
    </source>
</evidence>
<evidence type="ECO:0000313" key="2">
    <source>
        <dbReference type="EMBL" id="KFB72455.1"/>
    </source>
</evidence>
<dbReference type="Proteomes" id="UP000020077">
    <property type="component" value="Unassembled WGS sequence"/>
</dbReference>
<gene>
    <name evidence="2" type="ORF">AW09_002361</name>
</gene>
<evidence type="ECO:0000256" key="1">
    <source>
        <dbReference type="ARBA" id="ARBA00005534"/>
    </source>
</evidence>
<dbReference type="PANTHER" id="PTHR30615">
    <property type="entry name" value="UNCHARACTERIZED PROTEIN YJBQ-RELATED"/>
    <property type="match status" value="1"/>
</dbReference>
<dbReference type="Pfam" id="PF01894">
    <property type="entry name" value="YjbQ"/>
    <property type="match status" value="1"/>
</dbReference>
<dbReference type="PANTHER" id="PTHR30615:SF8">
    <property type="entry name" value="UPF0047 PROTEIN C4A8.02C"/>
    <property type="match status" value="1"/>
</dbReference>
<dbReference type="SUPFAM" id="SSF111038">
    <property type="entry name" value="YjbQ-like"/>
    <property type="match status" value="1"/>
</dbReference>
<proteinExistence type="inferred from homology"/>
<comment type="caution">
    <text evidence="2">The sequence shown here is derived from an EMBL/GenBank/DDBJ whole genome shotgun (WGS) entry which is preliminary data.</text>
</comment>
<sequence length="137" mass="15104">MAYQESFDVHTRGRGSIEITAEVARIVRAAGLSIGIAHVFVQHTSCSLVLTENADPSVRRDLETLASRWAPDGDPAYLHDDEGDDDMAAHARNILAGSSVMVPIGKSELRLGTWQGIYLWEHRTWAHRRSVVVTVLA</sequence>
<dbReference type="EMBL" id="JDVG02000387">
    <property type="protein sequence ID" value="KFB72455.1"/>
    <property type="molecule type" value="Genomic_DNA"/>
</dbReference>
<protein>
    <submittedName>
        <fullName evidence="2">Secondary thiamine-phosphate synthase enzyme</fullName>
    </submittedName>
</protein>